<evidence type="ECO:0000259" key="2">
    <source>
        <dbReference type="PROSITE" id="PS01300"/>
    </source>
</evidence>
<gene>
    <name evidence="1 3" type="primary">recR</name>
    <name evidence="3" type="ORF">MYB_02460</name>
</gene>
<dbReference type="HOGENOM" id="CLU_060739_1_1_14"/>
<dbReference type="InterPro" id="IPR000093">
    <property type="entry name" value="DNA_Rcmb_RecR"/>
</dbReference>
<evidence type="ECO:0000313" key="3">
    <source>
        <dbReference type="EMBL" id="AHH45494.1"/>
    </source>
</evidence>
<sequence length="194" mass="21897">MFGNDFENLALLIKQIPGISKKQAERIIHYLIEIPANEIEDFVTKLLSLKQNMIFCKHCNFLSENSTCHICIDLDRSHKVLVVETSEIVTKFEATDKYNGRYFVLGDYNIKKLELLEPKIEQLKAMISPKTEIILGISSTLNGLIVSSHISQHPAFANNKISQLATGIPFGASIEYMDGITLEQAINNRKENSK</sequence>
<dbReference type="Gene3D" id="6.10.250.240">
    <property type="match status" value="1"/>
</dbReference>
<dbReference type="GO" id="GO:0006281">
    <property type="term" value="P:DNA repair"/>
    <property type="evidence" value="ECO:0007669"/>
    <property type="project" value="UniProtKB-UniRule"/>
</dbReference>
<accession>W5UTE7</accession>
<dbReference type="EMBL" id="CP007154">
    <property type="protein sequence ID" value="AHH45494.1"/>
    <property type="molecule type" value="Genomic_DNA"/>
</dbReference>
<keyword evidence="1" id="KW-0862">Zinc</keyword>
<dbReference type="AlphaFoldDB" id="W5UTE7"/>
<reference evidence="3 4" key="1">
    <citation type="journal article" date="2014" name="Genome Announc.">
        <title>Complete Genome Sequence of Mycoplasma bovoculi Strain M165/69T (ATCC 29104).</title>
        <authorList>
            <person name="Calcutt M.J."/>
            <person name="Foecking M.F."/>
        </authorList>
    </citation>
    <scope>NUCLEOTIDE SEQUENCE [LARGE SCALE GENOMIC DNA]</scope>
    <source>
        <strain evidence="3">M165/69</strain>
    </source>
</reference>
<feature type="domain" description="RecR protein" evidence="2">
    <location>
        <begin position="56"/>
        <end position="77"/>
    </location>
</feature>
<dbReference type="eggNOG" id="COG0353">
    <property type="taxonomic scope" value="Bacteria"/>
</dbReference>
<keyword evidence="4" id="KW-1185">Reference proteome</keyword>
<keyword evidence="1" id="KW-0227">DNA damage</keyword>
<dbReference type="InterPro" id="IPR023627">
    <property type="entry name" value="Rcmb_RecR"/>
</dbReference>
<dbReference type="OrthoDB" id="9802672at2"/>
<dbReference type="GO" id="GO:0008270">
    <property type="term" value="F:zinc ion binding"/>
    <property type="evidence" value="ECO:0007669"/>
    <property type="project" value="UniProtKB-KW"/>
</dbReference>
<keyword evidence="1" id="KW-0479">Metal-binding</keyword>
<dbReference type="Proteomes" id="UP000019229">
    <property type="component" value="Chromosome"/>
</dbReference>
<comment type="function">
    <text evidence="1">May play a role in DNA repair. It seems to be involved in an RecBC-independent recombinational process of DNA repair. It may act with RecF and RecO.</text>
</comment>
<dbReference type="SUPFAM" id="SSF111304">
    <property type="entry name" value="Recombination protein RecR"/>
    <property type="match status" value="1"/>
</dbReference>
<dbReference type="PANTHER" id="PTHR30446:SF0">
    <property type="entry name" value="RECOMBINATION PROTEIN RECR"/>
    <property type="match status" value="1"/>
</dbReference>
<dbReference type="Gene3D" id="1.10.8.420">
    <property type="entry name" value="RecR Domain 1"/>
    <property type="match status" value="1"/>
</dbReference>
<comment type="similarity">
    <text evidence="1">Belongs to the RecR family.</text>
</comment>
<dbReference type="InterPro" id="IPR015967">
    <property type="entry name" value="Rcmb_RecR_Znf"/>
</dbReference>
<name>W5UTE7_9BACT</name>
<dbReference type="PROSITE" id="PS01300">
    <property type="entry name" value="RECR"/>
    <property type="match status" value="1"/>
</dbReference>
<organism evidence="3 4">
    <name type="scientific">Mesomycoplasma bovoculi M165/69</name>
    <dbReference type="NCBI Taxonomy" id="743966"/>
    <lineage>
        <taxon>Bacteria</taxon>
        <taxon>Bacillati</taxon>
        <taxon>Mycoplasmatota</taxon>
        <taxon>Mycoplasmoidales</taxon>
        <taxon>Metamycoplasmataceae</taxon>
        <taxon>Mesomycoplasma</taxon>
    </lineage>
</organism>
<dbReference type="HAMAP" id="MF_00017">
    <property type="entry name" value="RecR"/>
    <property type="match status" value="1"/>
</dbReference>
<keyword evidence="1" id="KW-0233">DNA recombination</keyword>
<keyword evidence="1" id="KW-0234">DNA repair</keyword>
<dbReference type="STRING" id="743966.MYB_02460"/>
<proteinExistence type="inferred from homology"/>
<dbReference type="GO" id="GO:0006310">
    <property type="term" value="P:DNA recombination"/>
    <property type="evidence" value="ECO:0007669"/>
    <property type="project" value="UniProtKB-UniRule"/>
</dbReference>
<dbReference type="PANTHER" id="PTHR30446">
    <property type="entry name" value="RECOMBINATION PROTEIN RECR"/>
    <property type="match status" value="1"/>
</dbReference>
<dbReference type="Gene3D" id="3.40.1360.10">
    <property type="match status" value="1"/>
</dbReference>
<dbReference type="RefSeq" id="WP_022935134.1">
    <property type="nucleotide sequence ID" value="NZ_CP007154.1"/>
</dbReference>
<evidence type="ECO:0000313" key="4">
    <source>
        <dbReference type="Proteomes" id="UP000019229"/>
    </source>
</evidence>
<keyword evidence="1" id="KW-0863">Zinc-finger</keyword>
<dbReference type="Pfam" id="PF21175">
    <property type="entry name" value="RecR_C"/>
    <property type="match status" value="1"/>
</dbReference>
<dbReference type="GO" id="GO:0003677">
    <property type="term" value="F:DNA binding"/>
    <property type="evidence" value="ECO:0007669"/>
    <property type="project" value="UniProtKB-UniRule"/>
</dbReference>
<feature type="zinc finger region" description="C4-type" evidence="1">
    <location>
        <begin position="56"/>
        <end position="71"/>
    </location>
</feature>
<evidence type="ECO:0000256" key="1">
    <source>
        <dbReference type="HAMAP-Rule" id="MF_00017"/>
    </source>
</evidence>
<dbReference type="PATRIC" id="fig|743966.3.peg.495"/>
<dbReference type="KEGG" id="mbc:MYB_02460"/>
<protein>
    <recommendedName>
        <fullName evidence="1">Recombination protein RecR</fullName>
    </recommendedName>
</protein>